<evidence type="ECO:0000256" key="2">
    <source>
        <dbReference type="ARBA" id="ARBA00023125"/>
    </source>
</evidence>
<dbReference type="KEGG" id="hhy:Halhy_4936"/>
<feature type="transmembrane region" description="Helical" evidence="4">
    <location>
        <begin position="203"/>
        <end position="223"/>
    </location>
</feature>
<dbReference type="Gene3D" id="1.10.10.60">
    <property type="entry name" value="Homeodomain-like"/>
    <property type="match status" value="2"/>
</dbReference>
<dbReference type="HOGENOM" id="CLU_041408_1_1_10"/>
<evidence type="ECO:0000256" key="3">
    <source>
        <dbReference type="ARBA" id="ARBA00023163"/>
    </source>
</evidence>
<dbReference type="PANTHER" id="PTHR43280:SF29">
    <property type="entry name" value="ARAC-FAMILY TRANSCRIPTIONAL REGULATOR"/>
    <property type="match status" value="1"/>
</dbReference>
<evidence type="ECO:0000259" key="5">
    <source>
        <dbReference type="PROSITE" id="PS01124"/>
    </source>
</evidence>
<proteinExistence type="predicted"/>
<name>F4L055_HALH1</name>
<feature type="transmembrane region" description="Helical" evidence="4">
    <location>
        <begin position="6"/>
        <end position="25"/>
    </location>
</feature>
<gene>
    <name evidence="6" type="ordered locus">Halhy_4936</name>
</gene>
<feature type="transmembrane region" description="Helical" evidence="4">
    <location>
        <begin position="173"/>
        <end position="191"/>
    </location>
</feature>
<sequence length="366" mass="42821">MTLHFWAIAAIVAAAQGLLLAVLLFSFRENRIPNRLLGSLMLLLVVTLVEWALWWMHVMDRVPGFKVISYPLQLCYGPLLFLYFTATFERQKMNVQKVLWHAVPFVLTTFLLLPFYLRFYSFLTVYLRWIPEWPLDHWYLVPVFIQMITYGIWMKTMLKPHVQKNQELKRWSVWLVNAYWGIVLTFLYYRLSHVVGLHAPQWRQLDAVSLTFFIYLVAWLGYIEPRVFAGIPLQEAIKPIKYRNSALGVENSLALFRRISELMEKERLFCDSELSLDLLARKLKAQRHHVSQAINEQAGKSFADFVNEYRVKAAQELLANTRKQELNAIEIAYQVGFGTKNAFNLAFKKMTGITPSAYRQGSEKKV</sequence>
<dbReference type="InterPro" id="IPR020449">
    <property type="entry name" value="Tscrpt_reg_AraC-type_HTH"/>
</dbReference>
<feature type="transmembrane region" description="Helical" evidence="4">
    <location>
        <begin position="37"/>
        <end position="56"/>
    </location>
</feature>
<keyword evidence="4" id="KW-0472">Membrane</keyword>
<accession>F4L055</accession>
<protein>
    <submittedName>
        <fullName evidence="6">Transcriptional regulator, AraC family</fullName>
    </submittedName>
</protein>
<dbReference type="PRINTS" id="PR00032">
    <property type="entry name" value="HTHARAC"/>
</dbReference>
<evidence type="ECO:0000313" key="7">
    <source>
        <dbReference type="Proteomes" id="UP000008461"/>
    </source>
</evidence>
<dbReference type="Proteomes" id="UP000008461">
    <property type="component" value="Chromosome"/>
</dbReference>
<keyword evidence="4" id="KW-1133">Transmembrane helix</keyword>
<organism evidence="6 7">
    <name type="scientific">Haliscomenobacter hydrossis (strain ATCC 27775 / DSM 1100 / LMG 10767 / O)</name>
    <dbReference type="NCBI Taxonomy" id="760192"/>
    <lineage>
        <taxon>Bacteria</taxon>
        <taxon>Pseudomonadati</taxon>
        <taxon>Bacteroidota</taxon>
        <taxon>Saprospiria</taxon>
        <taxon>Saprospirales</taxon>
        <taxon>Haliscomenobacteraceae</taxon>
        <taxon>Haliscomenobacter</taxon>
    </lineage>
</organism>
<evidence type="ECO:0000313" key="6">
    <source>
        <dbReference type="EMBL" id="AEE52764.1"/>
    </source>
</evidence>
<dbReference type="PANTHER" id="PTHR43280">
    <property type="entry name" value="ARAC-FAMILY TRANSCRIPTIONAL REGULATOR"/>
    <property type="match status" value="1"/>
</dbReference>
<dbReference type="SUPFAM" id="SSF46689">
    <property type="entry name" value="Homeodomain-like"/>
    <property type="match status" value="1"/>
</dbReference>
<evidence type="ECO:0000256" key="4">
    <source>
        <dbReference type="SAM" id="Phobius"/>
    </source>
</evidence>
<dbReference type="InterPro" id="IPR009057">
    <property type="entry name" value="Homeodomain-like_sf"/>
</dbReference>
<feature type="domain" description="HTH araC/xylS-type" evidence="5">
    <location>
        <begin position="257"/>
        <end position="361"/>
    </location>
</feature>
<dbReference type="InterPro" id="IPR018060">
    <property type="entry name" value="HTH_AraC"/>
</dbReference>
<keyword evidence="2" id="KW-0238">DNA-binding</keyword>
<dbReference type="GO" id="GO:0043565">
    <property type="term" value="F:sequence-specific DNA binding"/>
    <property type="evidence" value="ECO:0007669"/>
    <property type="project" value="InterPro"/>
</dbReference>
<dbReference type="STRING" id="760192.Halhy_4936"/>
<feature type="transmembrane region" description="Helical" evidence="4">
    <location>
        <begin position="68"/>
        <end position="86"/>
    </location>
</feature>
<feature type="transmembrane region" description="Helical" evidence="4">
    <location>
        <begin position="137"/>
        <end position="153"/>
    </location>
</feature>
<dbReference type="PROSITE" id="PS01124">
    <property type="entry name" value="HTH_ARAC_FAMILY_2"/>
    <property type="match status" value="1"/>
</dbReference>
<reference key="2">
    <citation type="submission" date="2011-04" db="EMBL/GenBank/DDBJ databases">
        <title>Complete sequence of chromosome of Haliscomenobacter hydrossis DSM 1100.</title>
        <authorList>
            <consortium name="US DOE Joint Genome Institute (JGI-PGF)"/>
            <person name="Lucas S."/>
            <person name="Han J."/>
            <person name="Lapidus A."/>
            <person name="Bruce D."/>
            <person name="Goodwin L."/>
            <person name="Pitluck S."/>
            <person name="Peters L."/>
            <person name="Kyrpides N."/>
            <person name="Mavromatis K."/>
            <person name="Ivanova N."/>
            <person name="Ovchinnikova G."/>
            <person name="Pagani I."/>
            <person name="Daligault H."/>
            <person name="Detter J.C."/>
            <person name="Han C."/>
            <person name="Land M."/>
            <person name="Hauser L."/>
            <person name="Markowitz V."/>
            <person name="Cheng J.-F."/>
            <person name="Hugenholtz P."/>
            <person name="Woyke T."/>
            <person name="Wu D."/>
            <person name="Verbarg S."/>
            <person name="Frueling A."/>
            <person name="Brambilla E."/>
            <person name="Klenk H.-P."/>
            <person name="Eisen J.A."/>
        </authorList>
    </citation>
    <scope>NUCLEOTIDE SEQUENCE</scope>
    <source>
        <strain>DSM 1100</strain>
    </source>
</reference>
<dbReference type="RefSeq" id="WP_013767300.1">
    <property type="nucleotide sequence ID" value="NC_015510.1"/>
</dbReference>
<dbReference type="Pfam" id="PF12833">
    <property type="entry name" value="HTH_18"/>
    <property type="match status" value="1"/>
</dbReference>
<dbReference type="AlphaFoldDB" id="F4L055"/>
<dbReference type="EMBL" id="CP002691">
    <property type="protein sequence ID" value="AEE52764.1"/>
    <property type="molecule type" value="Genomic_DNA"/>
</dbReference>
<dbReference type="eggNOG" id="COG2207">
    <property type="taxonomic scope" value="Bacteria"/>
</dbReference>
<keyword evidence="3" id="KW-0804">Transcription</keyword>
<reference evidence="6 7" key="1">
    <citation type="journal article" date="2011" name="Stand. Genomic Sci.">
        <title>Complete genome sequence of Haliscomenobacter hydrossis type strain (O).</title>
        <authorList>
            <consortium name="US DOE Joint Genome Institute (JGI-PGF)"/>
            <person name="Daligault H."/>
            <person name="Lapidus A."/>
            <person name="Zeytun A."/>
            <person name="Nolan M."/>
            <person name="Lucas S."/>
            <person name="Del Rio T.G."/>
            <person name="Tice H."/>
            <person name="Cheng J.F."/>
            <person name="Tapia R."/>
            <person name="Han C."/>
            <person name="Goodwin L."/>
            <person name="Pitluck S."/>
            <person name="Liolios K."/>
            <person name="Pagani I."/>
            <person name="Ivanova N."/>
            <person name="Huntemann M."/>
            <person name="Mavromatis K."/>
            <person name="Mikhailova N."/>
            <person name="Pati A."/>
            <person name="Chen A."/>
            <person name="Palaniappan K."/>
            <person name="Land M."/>
            <person name="Hauser L."/>
            <person name="Brambilla E.M."/>
            <person name="Rohde M."/>
            <person name="Verbarg S."/>
            <person name="Goker M."/>
            <person name="Bristow J."/>
            <person name="Eisen J.A."/>
            <person name="Markowitz V."/>
            <person name="Hugenholtz P."/>
            <person name="Kyrpides N.C."/>
            <person name="Klenk H.P."/>
            <person name="Woyke T."/>
        </authorList>
    </citation>
    <scope>NUCLEOTIDE SEQUENCE [LARGE SCALE GENOMIC DNA]</scope>
    <source>
        <strain evidence="7">ATCC 27775 / DSM 1100 / LMG 10767 / O</strain>
    </source>
</reference>
<dbReference type="SMART" id="SM00342">
    <property type="entry name" value="HTH_ARAC"/>
    <property type="match status" value="1"/>
</dbReference>
<dbReference type="OrthoDB" id="5492415at2"/>
<dbReference type="GO" id="GO:0003700">
    <property type="term" value="F:DNA-binding transcription factor activity"/>
    <property type="evidence" value="ECO:0007669"/>
    <property type="project" value="InterPro"/>
</dbReference>
<keyword evidence="7" id="KW-1185">Reference proteome</keyword>
<feature type="transmembrane region" description="Helical" evidence="4">
    <location>
        <begin position="98"/>
        <end position="117"/>
    </location>
</feature>
<evidence type="ECO:0000256" key="1">
    <source>
        <dbReference type="ARBA" id="ARBA00023015"/>
    </source>
</evidence>
<keyword evidence="4" id="KW-0812">Transmembrane</keyword>
<keyword evidence="1" id="KW-0805">Transcription regulation</keyword>